<name>A0A7U7GAN3_9GAMM</name>
<feature type="transmembrane region" description="Helical" evidence="1">
    <location>
        <begin position="214"/>
        <end position="234"/>
    </location>
</feature>
<keyword evidence="1" id="KW-1133">Transmembrane helix</keyword>
<keyword evidence="3" id="KW-1185">Reference proteome</keyword>
<dbReference type="RefSeq" id="WP_034431797.1">
    <property type="nucleotide sequence ID" value="NZ_CBTK010000086.1"/>
</dbReference>
<dbReference type="Proteomes" id="UP000019184">
    <property type="component" value="Unassembled WGS sequence"/>
</dbReference>
<dbReference type="Pfam" id="PF14023">
    <property type="entry name" value="Bestrophin-like"/>
    <property type="match status" value="1"/>
</dbReference>
<dbReference type="InterPro" id="IPR025333">
    <property type="entry name" value="DUF4239"/>
</dbReference>
<organism evidence="2 3">
    <name type="scientific">Candidatus Contendobacter odensis Run_B_J11</name>
    <dbReference type="NCBI Taxonomy" id="1400861"/>
    <lineage>
        <taxon>Bacteria</taxon>
        <taxon>Pseudomonadati</taxon>
        <taxon>Pseudomonadota</taxon>
        <taxon>Gammaproteobacteria</taxon>
        <taxon>Candidatus Competibacteraceae</taxon>
        <taxon>Candidatus Contendibacter</taxon>
    </lineage>
</organism>
<proteinExistence type="predicted"/>
<keyword evidence="1" id="KW-0812">Transmembrane</keyword>
<sequence>MTLTQECIYIGLLVLGILATFATAGLLLWLCSFSRFAPFFQSLHNLSPQVVAIVGILFALYTTFFASDIWNIRDRAQTAIQQEAEALRSLFRLAEQQSPEIGMPIITALRDYARVTIQVEWPLLAQGQPASAQGLDAWRQLLRAVLAPPVVNGVPTSVHAVLLQEVERVQAARYQRLTQSQKHGDPLKWFAVACLGAFTLLTVALIHLDNWRTQLAALLIYSAAISVSFTAAYLQRSPFQVFVVSPQPIAELITTASLLDQQ</sequence>
<evidence type="ECO:0000313" key="2">
    <source>
        <dbReference type="EMBL" id="CDH44611.1"/>
    </source>
</evidence>
<dbReference type="EMBL" id="CBTK010000086">
    <property type="protein sequence ID" value="CDH44611.1"/>
    <property type="molecule type" value="Genomic_DNA"/>
</dbReference>
<comment type="caution">
    <text evidence="2">The sequence shown here is derived from an EMBL/GenBank/DDBJ whole genome shotgun (WGS) entry which is preliminary data.</text>
</comment>
<reference evidence="2 3" key="1">
    <citation type="journal article" date="2014" name="ISME J.">
        <title>Candidatus Competibacter-lineage genomes retrieved from metagenomes reveal functional metabolic diversity.</title>
        <authorList>
            <person name="McIlroy S.J."/>
            <person name="Albertsen M."/>
            <person name="Andresen E.K."/>
            <person name="Saunders A.M."/>
            <person name="Kristiansen R."/>
            <person name="Stokholm-Bjerregaard M."/>
            <person name="Nielsen K.L."/>
            <person name="Nielsen P.H."/>
        </authorList>
    </citation>
    <scope>NUCLEOTIDE SEQUENCE [LARGE SCALE GENOMIC DNA]</scope>
    <source>
        <strain evidence="2 3">Run_B_J11</strain>
    </source>
</reference>
<evidence type="ECO:0000256" key="1">
    <source>
        <dbReference type="SAM" id="Phobius"/>
    </source>
</evidence>
<dbReference type="AlphaFoldDB" id="A0A7U7GAN3"/>
<feature type="transmembrane region" description="Helical" evidence="1">
    <location>
        <begin position="189"/>
        <end position="208"/>
    </location>
</feature>
<feature type="transmembrane region" description="Helical" evidence="1">
    <location>
        <begin position="50"/>
        <end position="70"/>
    </location>
</feature>
<accession>A0A7U7GAN3</accession>
<protein>
    <recommendedName>
        <fullName evidence="4">DUF4239 domain-containing protein</fullName>
    </recommendedName>
</protein>
<evidence type="ECO:0008006" key="4">
    <source>
        <dbReference type="Google" id="ProtNLM"/>
    </source>
</evidence>
<keyword evidence="1" id="KW-0472">Membrane</keyword>
<evidence type="ECO:0000313" key="3">
    <source>
        <dbReference type="Proteomes" id="UP000019184"/>
    </source>
</evidence>
<feature type="transmembrane region" description="Helical" evidence="1">
    <location>
        <begin position="7"/>
        <end position="30"/>
    </location>
</feature>
<gene>
    <name evidence="2" type="ORF">BN874_1760013</name>
</gene>
<dbReference type="OrthoDB" id="797232at2"/>